<dbReference type="KEGG" id="spg:SpyM3_1218"/>
<organism evidence="1 2">
    <name type="scientific">Streptococcus pyogenes serotype M3 (strain ATCC BAA-595 / MGAS315)</name>
    <dbReference type="NCBI Taxonomy" id="198466"/>
    <lineage>
        <taxon>Bacteria</taxon>
        <taxon>Bacillati</taxon>
        <taxon>Bacillota</taxon>
        <taxon>Bacilli</taxon>
        <taxon>Lactobacillales</taxon>
        <taxon>Streptococcaceae</taxon>
        <taxon>Streptococcus</taxon>
    </lineage>
</organism>
<name>A0A0H2UVM6_STRP3</name>
<gene>
    <name evidence="1" type="ordered locus">SpyM3_1218</name>
</gene>
<dbReference type="RefSeq" id="WP_011054739.1">
    <property type="nucleotide sequence ID" value="NC_004070.1"/>
</dbReference>
<dbReference type="AlphaFoldDB" id="A0A0H2UVM6"/>
<evidence type="ECO:0008006" key="3">
    <source>
        <dbReference type="Google" id="ProtNLM"/>
    </source>
</evidence>
<dbReference type="Proteomes" id="UP000000564">
    <property type="component" value="Chromosome"/>
</dbReference>
<accession>A0A0H2UVM6</accession>
<dbReference type="InterPro" id="IPR009660">
    <property type="entry name" value="Phage_A500_Gp15"/>
</dbReference>
<dbReference type="HOGENOM" id="CLU_108800_0_0_9"/>
<reference evidence="1 2" key="1">
    <citation type="journal article" date="2002" name="Proc. Natl. Acad. Sci. U.S.A.">
        <title>Genome sequence of a serotype M3 strain of group A Streptococcus: phage-encoded toxins, the high-virulence phenotype, and clone emergence.</title>
        <authorList>
            <person name="Beres S.B."/>
            <person name="Sylva G.L."/>
            <person name="Barbian K.D."/>
            <person name="Lei B."/>
            <person name="Hoff J.S."/>
            <person name="Mammarella N.D."/>
            <person name="Liu M.Y."/>
            <person name="Smoot J.C."/>
            <person name="Porcella S.F."/>
            <person name="Parkins L.D."/>
            <person name="Campbell D.S."/>
            <person name="Smith T.M."/>
            <person name="McCormick J.K."/>
            <person name="Leung D.Y."/>
            <person name="Schlievert P.M."/>
            <person name="Musser J.M."/>
        </authorList>
    </citation>
    <scope>NUCLEOTIDE SEQUENCE [LARGE SCALE GENOMIC DNA]</scope>
    <source>
        <strain evidence="2">ATCC BAA-595 / MGAS315</strain>
    </source>
</reference>
<evidence type="ECO:0000313" key="2">
    <source>
        <dbReference type="Proteomes" id="UP000000564"/>
    </source>
</evidence>
<protein>
    <recommendedName>
        <fullName evidence="3">Bacteriophage Gp15 protein</fullName>
    </recommendedName>
</protein>
<sequence>MKLNDPLVESFEFRGEIYPIDLSFNKVLDVFDVIDDDFLNEAEKCFLCLDILLDRTDLPFTYAVDLWVYIKTNFIDAERPEKPQLDIKGNPMPVVKEKEDNKKVIDLSLDAEFIYASFRQTYQINLLKEQNRLSWIEFKALLNALPDDTVMQRIIAIRQWEDDGEGSKKYRDNMRKLKAKYSLDDGEEEDDGS</sequence>
<dbReference type="Pfam" id="PF06854">
    <property type="entry name" value="Phage_Gp15"/>
    <property type="match status" value="1"/>
</dbReference>
<dbReference type="EMBL" id="AE014074">
    <property type="protein sequence ID" value="AAM79825.1"/>
    <property type="molecule type" value="Genomic_DNA"/>
</dbReference>
<proteinExistence type="predicted"/>
<evidence type="ECO:0000313" key="1">
    <source>
        <dbReference type="EMBL" id="AAM79825.1"/>
    </source>
</evidence>